<dbReference type="InterPro" id="IPR012340">
    <property type="entry name" value="NA-bd_OB-fold"/>
</dbReference>
<protein>
    <submittedName>
        <fullName evidence="3">Replication protein A 70 kDa DNA-binding subunit-like</fullName>
    </submittedName>
</protein>
<dbReference type="Pfam" id="PF04057">
    <property type="entry name" value="Rep-A_N"/>
    <property type="match status" value="1"/>
</dbReference>
<sequence length="191" mass="20516">MDLGLSEGTLEAICARGEKPPAPVLQVQGYRLLQAQSGSERYRLMLTDGVTKSSSVMLATQLNSLVTDGRVSAGCVVRVDSYSSTELRDGRRLVLLLALEVLRPGDGGGGEAFGTQGEATATKARGLSFHLSTHQSVHAPVRPFTNLSIQLPVCAFIFPFTCLSICLSVRPVSWPNGVYHFKCPLSLLYSC</sequence>
<evidence type="ECO:0000313" key="3">
    <source>
        <dbReference type="RefSeq" id="XP_032803406.1"/>
    </source>
</evidence>
<dbReference type="RefSeq" id="XP_032803406.1">
    <property type="nucleotide sequence ID" value="XM_032947515.1"/>
</dbReference>
<reference evidence="3" key="1">
    <citation type="submission" date="2025-08" db="UniProtKB">
        <authorList>
            <consortium name="RefSeq"/>
        </authorList>
    </citation>
    <scope>IDENTIFICATION</scope>
    <source>
        <tissue evidence="3">Sperm</tissue>
    </source>
</reference>
<dbReference type="Proteomes" id="UP001318040">
    <property type="component" value="Chromosome 5"/>
</dbReference>
<accession>A0AAJ7WMP3</accession>
<dbReference type="GO" id="GO:0003677">
    <property type="term" value="F:DNA binding"/>
    <property type="evidence" value="ECO:0007669"/>
    <property type="project" value="InterPro"/>
</dbReference>
<dbReference type="InterPro" id="IPR007199">
    <property type="entry name" value="Rep_factor-A_N"/>
</dbReference>
<organism evidence="2 3">
    <name type="scientific">Petromyzon marinus</name>
    <name type="common">Sea lamprey</name>
    <dbReference type="NCBI Taxonomy" id="7757"/>
    <lineage>
        <taxon>Eukaryota</taxon>
        <taxon>Metazoa</taxon>
        <taxon>Chordata</taxon>
        <taxon>Craniata</taxon>
        <taxon>Vertebrata</taxon>
        <taxon>Cyclostomata</taxon>
        <taxon>Hyperoartia</taxon>
        <taxon>Petromyzontiformes</taxon>
        <taxon>Petromyzontidae</taxon>
        <taxon>Petromyzon</taxon>
    </lineage>
</organism>
<dbReference type="AlphaFoldDB" id="A0AAJ7WMP3"/>
<keyword evidence="2" id="KW-1185">Reference proteome</keyword>
<evidence type="ECO:0000313" key="2">
    <source>
        <dbReference type="Proteomes" id="UP001318040"/>
    </source>
</evidence>
<dbReference type="GO" id="GO:0005634">
    <property type="term" value="C:nucleus"/>
    <property type="evidence" value="ECO:0007669"/>
    <property type="project" value="InterPro"/>
</dbReference>
<gene>
    <name evidence="3" type="primary">LOC116939309</name>
</gene>
<dbReference type="Gene3D" id="2.40.50.140">
    <property type="entry name" value="Nucleic acid-binding proteins"/>
    <property type="match status" value="1"/>
</dbReference>
<feature type="domain" description="Replication factor-A protein 1 N-terminal" evidence="1">
    <location>
        <begin position="5"/>
        <end position="103"/>
    </location>
</feature>
<dbReference type="GO" id="GO:0006260">
    <property type="term" value="P:DNA replication"/>
    <property type="evidence" value="ECO:0007669"/>
    <property type="project" value="InterPro"/>
</dbReference>
<evidence type="ECO:0000259" key="1">
    <source>
        <dbReference type="Pfam" id="PF04057"/>
    </source>
</evidence>
<name>A0AAJ7WMP3_PETMA</name>
<proteinExistence type="predicted"/>
<dbReference type="KEGG" id="pmrn:116939309"/>
<dbReference type="SUPFAM" id="SSF50249">
    <property type="entry name" value="Nucleic acid-binding proteins"/>
    <property type="match status" value="1"/>
</dbReference>
<dbReference type="FunFam" id="2.40.50.140:FF:000117">
    <property type="entry name" value="Replication protein A subunit"/>
    <property type="match status" value="1"/>
</dbReference>